<dbReference type="KEGG" id="abm:ABSDF1385"/>
<comment type="function">
    <text evidence="2">Involved in fatty acylation of protoxin at internal lysine residues, thereby converting it to the active toxin.</text>
</comment>
<dbReference type="EMBL" id="CU468230">
    <property type="protein sequence ID" value="CAP00731.2"/>
    <property type="molecule type" value="Genomic_DNA"/>
</dbReference>
<dbReference type="GO" id="GO:0009404">
    <property type="term" value="P:toxin metabolic process"/>
    <property type="evidence" value="ECO:0007669"/>
    <property type="project" value="UniProtKB-UniRule"/>
</dbReference>
<sequence length="174" mass="20388">MKFEEIDVISPALFPTEQWNEAEVFGAITWLWLASEHLKRSTLSEMAHRVIPVIKSRQFAIFSQGSQPLGYICWANLDPNSEANYVHSEPWIYTHPDWNCGDRMWILTWLSLPNHSHKIKTIIENHLFPNQCFRALYHKGDVQGLKILNFKGKLLSTEQMKQWMVERPILAKQI</sequence>
<evidence type="ECO:0000313" key="4">
    <source>
        <dbReference type="EMBL" id="CAP02807.1"/>
    </source>
</evidence>
<accession>B0VKY1</accession>
<comment type="subcellular location">
    <subcellularLocation>
        <location evidence="2">Cytoplasm</location>
    </subcellularLocation>
</comment>
<keyword evidence="2" id="KW-0963">Cytoplasm</keyword>
<evidence type="ECO:0000256" key="1">
    <source>
        <dbReference type="ARBA" id="ARBA00005686"/>
    </source>
</evidence>
<dbReference type="BioCyc" id="ABAU509170:GCL9-1124-MONOMER"/>
<comment type="similarity">
    <text evidence="1 2">Belongs to the RTX toxin acyltransferase family.</text>
</comment>
<proteinExistence type="inferred from homology"/>
<dbReference type="EMBL" id="CU468230">
    <property type="protein sequence ID" value="CAP02807.1"/>
    <property type="molecule type" value="Genomic_DNA"/>
</dbReference>
<dbReference type="GO" id="GO:0031640">
    <property type="term" value="P:killing of cells of another organism"/>
    <property type="evidence" value="ECO:0007669"/>
    <property type="project" value="UniProtKB-KW"/>
</dbReference>
<dbReference type="KEGG" id="abm:ABSDF3545"/>
<keyword evidence="2" id="KW-0808">Transferase</keyword>
<evidence type="ECO:0000256" key="2">
    <source>
        <dbReference type="RuleBase" id="RU368102"/>
    </source>
</evidence>
<protein>
    <recommendedName>
        <fullName evidence="2">RTX toxin-activating lysine-acyltransferase</fullName>
        <ecNumber evidence="2">2.3.1.-</ecNumber>
    </recommendedName>
</protein>
<reference evidence="3 5" key="1">
    <citation type="journal article" date="2008" name="PLoS ONE">
        <title>Comparative analysis of Acinetobacters: three genomes for three lifestyles.</title>
        <authorList>
            <person name="Vallenet D."/>
            <person name="Nordmann P."/>
            <person name="Barbe V."/>
            <person name="Poirel L."/>
            <person name="Mangenot S."/>
            <person name="Bataille E."/>
            <person name="Dossat C."/>
            <person name="Gas S."/>
            <person name="Kreimeyer A."/>
            <person name="Lenoble P."/>
            <person name="Oztas S."/>
            <person name="Poulain J."/>
            <person name="Segurens B."/>
            <person name="Robert C."/>
            <person name="Abergel C."/>
            <person name="Claverie J.M."/>
            <person name="Raoult D."/>
            <person name="Medigue C."/>
            <person name="Weissenbach J."/>
            <person name="Cruveiller S."/>
        </authorList>
    </citation>
    <scope>NUCLEOTIDE SEQUENCE [LARGE SCALE GENOMIC DNA]</scope>
    <source>
        <strain evidence="3 5">SDF</strain>
    </source>
</reference>
<dbReference type="GO" id="GO:0005737">
    <property type="term" value="C:cytoplasm"/>
    <property type="evidence" value="ECO:0007669"/>
    <property type="project" value="UniProtKB-SubCell"/>
</dbReference>
<evidence type="ECO:0000313" key="5">
    <source>
        <dbReference type="Proteomes" id="UP000001741"/>
    </source>
</evidence>
<reference evidence="3" key="2">
    <citation type="submission" date="2008-02" db="EMBL/GenBank/DDBJ databases">
        <authorList>
            <person name="Genoscope - CEA"/>
        </authorList>
    </citation>
    <scope>NUCLEOTIDE SEQUENCE</scope>
    <source>
        <strain evidence="3">SDF</strain>
    </source>
</reference>
<dbReference type="AlphaFoldDB" id="B0VKY1"/>
<gene>
    <name evidence="3" type="ordered locus">ABSDF1385</name>
    <name evidence="4" type="ordered locus">ABSDF3545</name>
</gene>
<dbReference type="HOGENOM" id="CLU_116529_0_0_6"/>
<dbReference type="EC" id="2.3.1.-" evidence="2"/>
<dbReference type="InterPro" id="IPR003996">
    <property type="entry name" value="RTX_toxin-activating_protC_bac"/>
</dbReference>
<dbReference type="Proteomes" id="UP000001741">
    <property type="component" value="Chromosome"/>
</dbReference>
<keyword evidence="2" id="KW-0012">Acyltransferase</keyword>
<evidence type="ECO:0000313" key="3">
    <source>
        <dbReference type="EMBL" id="CAP00731.2"/>
    </source>
</evidence>
<keyword evidence="2" id="KW-0204">Cytolysis</keyword>
<dbReference type="Pfam" id="PF02794">
    <property type="entry name" value="HlyC"/>
    <property type="match status" value="1"/>
</dbReference>
<name>B0VKY1_ACIBS</name>
<organism evidence="3 5">
    <name type="scientific">Acinetobacter baumannii (strain SDF)</name>
    <dbReference type="NCBI Taxonomy" id="509170"/>
    <lineage>
        <taxon>Bacteria</taxon>
        <taxon>Pseudomonadati</taxon>
        <taxon>Pseudomonadota</taxon>
        <taxon>Gammaproteobacteria</taxon>
        <taxon>Moraxellales</taxon>
        <taxon>Moraxellaceae</taxon>
        <taxon>Acinetobacter</taxon>
        <taxon>Acinetobacter calcoaceticus/baumannii complex</taxon>
    </lineage>
</organism>
<dbReference type="GO" id="GO:0016746">
    <property type="term" value="F:acyltransferase activity"/>
    <property type="evidence" value="ECO:0007669"/>
    <property type="project" value="UniProtKB-UniRule"/>
</dbReference>